<feature type="transmembrane region" description="Helical" evidence="1">
    <location>
        <begin position="76"/>
        <end position="95"/>
    </location>
</feature>
<keyword evidence="2" id="KW-0614">Plasmid</keyword>
<proteinExistence type="predicted"/>
<dbReference type="Proteomes" id="UP000184749">
    <property type="component" value="Plasmid pRgalIE4872d"/>
</dbReference>
<geneLocation type="plasmid" evidence="3">
    <name>prgalie4872d</name>
</geneLocation>
<dbReference type="EMBL" id="CP017105">
    <property type="protein sequence ID" value="APO72448.1"/>
    <property type="molecule type" value="Genomic_DNA"/>
</dbReference>
<evidence type="ECO:0000313" key="3">
    <source>
        <dbReference type="Proteomes" id="UP000184749"/>
    </source>
</evidence>
<dbReference type="AlphaFoldDB" id="A0A1L5NX51"/>
<protein>
    <submittedName>
        <fullName evidence="2">Uncharacterized protein</fullName>
    </submittedName>
</protein>
<keyword evidence="1" id="KW-0472">Membrane</keyword>
<evidence type="ECO:0000256" key="1">
    <source>
        <dbReference type="SAM" id="Phobius"/>
    </source>
</evidence>
<reference evidence="2 3" key="1">
    <citation type="submission" date="2016-09" db="EMBL/GenBank/DDBJ databases">
        <title>The complete genome sequences of Rhizobium gallicum, symbiovars gallicum and phaseoli, symbionts associated to common bean (Phaseolus vulgaris).</title>
        <authorList>
            <person name="Bustos P."/>
            <person name="Santamaria R.I."/>
            <person name="Perez-Carrascal O.M."/>
            <person name="Juarez S."/>
            <person name="Lozano L."/>
            <person name="Martinez-Flores I."/>
            <person name="Martinez-Romero E."/>
            <person name="Cevallos M."/>
            <person name="Romero D."/>
            <person name="Davila G."/>
            <person name="Gonzalez V."/>
        </authorList>
    </citation>
    <scope>NUCLEOTIDE SEQUENCE [LARGE SCALE GENOMIC DNA]</scope>
    <source>
        <strain evidence="2 3">IE4872</strain>
        <plasmid evidence="3">prgalie4872d</plasmid>
    </source>
</reference>
<name>A0A1L5NX51_9HYPH</name>
<gene>
    <name evidence="2" type="ORF">IE4872_PD01931</name>
</gene>
<feature type="transmembrane region" description="Helical" evidence="1">
    <location>
        <begin position="35"/>
        <end position="56"/>
    </location>
</feature>
<organism evidence="2 3">
    <name type="scientific">Rhizobium gallicum</name>
    <dbReference type="NCBI Taxonomy" id="56730"/>
    <lineage>
        <taxon>Bacteria</taxon>
        <taxon>Pseudomonadati</taxon>
        <taxon>Pseudomonadota</taxon>
        <taxon>Alphaproteobacteria</taxon>
        <taxon>Hyphomicrobiales</taxon>
        <taxon>Rhizobiaceae</taxon>
        <taxon>Rhizobium/Agrobacterium group</taxon>
        <taxon>Rhizobium</taxon>
    </lineage>
</organism>
<keyword evidence="1" id="KW-1133">Transmembrane helix</keyword>
<sequence>MPPVTLSLRGPEQLDGDAVGEAPNEEARMNDATNLALLLGSLTLTCWIVAGAVAVLGTGDGLGQHDKQRISELVSLGLNLVGVISAVAMAAILLAA</sequence>
<keyword evidence="1" id="KW-0812">Transmembrane</keyword>
<accession>A0A1L5NX51</accession>
<evidence type="ECO:0000313" key="2">
    <source>
        <dbReference type="EMBL" id="APO72448.1"/>
    </source>
</evidence>